<name>A0A0C1PQV3_9LACO</name>
<proteinExistence type="predicted"/>
<dbReference type="Proteomes" id="UP000031397">
    <property type="component" value="Unassembled WGS sequence"/>
</dbReference>
<gene>
    <name evidence="1" type="ORF">LfDm3_0180</name>
</gene>
<keyword evidence="2" id="KW-1185">Reference proteome</keyword>
<evidence type="ECO:0000313" key="2">
    <source>
        <dbReference type="Proteomes" id="UP000031397"/>
    </source>
</evidence>
<comment type="caution">
    <text evidence="1">The sequence shown here is derived from an EMBL/GenBank/DDBJ whole genome shotgun (WGS) entry which is preliminary data.</text>
</comment>
<accession>A0A0C1PQV3</accession>
<dbReference type="AlphaFoldDB" id="A0A0C1PQV3"/>
<reference evidence="1 2" key="1">
    <citation type="submission" date="2014-06" db="EMBL/GenBank/DDBJ databases">
        <title>Functional and comparative genomic analyses of the Drosophila gut microbiota identify candidate symbiosis factors.</title>
        <authorList>
            <person name="Newell P.D."/>
            <person name="Chaston J.M."/>
            <person name="Douglas A.E."/>
        </authorList>
    </citation>
    <scope>NUCLEOTIDE SEQUENCE [LARGE SCALE GENOMIC DNA]</scope>
    <source>
        <strain evidence="1 2">DmCS_002</strain>
    </source>
</reference>
<sequence>MSHLITSILRMNLIGSVNNIQVKPLDSIMQLMGLKNSLD</sequence>
<protein>
    <submittedName>
        <fullName evidence="1">Uncharacterized protein</fullName>
    </submittedName>
</protein>
<dbReference type="PATRIC" id="fig|1614.7.peg.170"/>
<organism evidence="1 2">
    <name type="scientific">Fructilactobacillus fructivorans</name>
    <dbReference type="NCBI Taxonomy" id="1614"/>
    <lineage>
        <taxon>Bacteria</taxon>
        <taxon>Bacillati</taxon>
        <taxon>Bacillota</taxon>
        <taxon>Bacilli</taxon>
        <taxon>Lactobacillales</taxon>
        <taxon>Lactobacillaceae</taxon>
        <taxon>Fructilactobacillus</taxon>
    </lineage>
</organism>
<dbReference type="EMBL" id="JOJZ01000009">
    <property type="protein sequence ID" value="KID42251.1"/>
    <property type="molecule type" value="Genomic_DNA"/>
</dbReference>
<evidence type="ECO:0000313" key="1">
    <source>
        <dbReference type="EMBL" id="KID42251.1"/>
    </source>
</evidence>